<feature type="compositionally biased region" description="Gly residues" evidence="1">
    <location>
        <begin position="117"/>
        <end position="147"/>
    </location>
</feature>
<dbReference type="AlphaFoldDB" id="A0AAU3IE12"/>
<feature type="compositionally biased region" description="Low complexity" evidence="1">
    <location>
        <begin position="68"/>
        <end position="81"/>
    </location>
</feature>
<gene>
    <name evidence="2" type="ORF">OG699_21980</name>
</gene>
<feature type="compositionally biased region" description="Low complexity" evidence="1">
    <location>
        <begin position="167"/>
        <end position="184"/>
    </location>
</feature>
<reference evidence="2" key="1">
    <citation type="submission" date="2022-10" db="EMBL/GenBank/DDBJ databases">
        <title>The complete genomes of actinobacterial strains from the NBC collection.</title>
        <authorList>
            <person name="Joergensen T.S."/>
            <person name="Alvarez Arevalo M."/>
            <person name="Sterndorff E.B."/>
            <person name="Faurdal D."/>
            <person name="Vuksanovic O."/>
            <person name="Mourched A.-S."/>
            <person name="Charusanti P."/>
            <person name="Shaw S."/>
            <person name="Blin K."/>
            <person name="Weber T."/>
        </authorList>
    </citation>
    <scope>NUCLEOTIDE SEQUENCE</scope>
    <source>
        <strain evidence="2">NBC_01393</strain>
    </source>
</reference>
<feature type="compositionally biased region" description="Gly residues" evidence="1">
    <location>
        <begin position="154"/>
        <end position="166"/>
    </location>
</feature>
<organism evidence="2">
    <name type="scientific">Streptomyces sp. NBC_01393</name>
    <dbReference type="NCBI Taxonomy" id="2903851"/>
    <lineage>
        <taxon>Bacteria</taxon>
        <taxon>Bacillati</taxon>
        <taxon>Actinomycetota</taxon>
        <taxon>Actinomycetes</taxon>
        <taxon>Kitasatosporales</taxon>
        <taxon>Streptomycetaceae</taxon>
        <taxon>Streptomyces</taxon>
    </lineage>
</organism>
<evidence type="ECO:0000256" key="1">
    <source>
        <dbReference type="SAM" id="MobiDB-lite"/>
    </source>
</evidence>
<feature type="region of interest" description="Disordered" evidence="1">
    <location>
        <begin position="45"/>
        <end position="196"/>
    </location>
</feature>
<protein>
    <recommendedName>
        <fullName evidence="3">Secreted protein</fullName>
    </recommendedName>
</protein>
<evidence type="ECO:0000313" key="2">
    <source>
        <dbReference type="EMBL" id="WTZ14810.1"/>
    </source>
</evidence>
<dbReference type="PROSITE" id="PS51257">
    <property type="entry name" value="PROKAR_LIPOPROTEIN"/>
    <property type="match status" value="1"/>
</dbReference>
<proteinExistence type="predicted"/>
<evidence type="ECO:0008006" key="3">
    <source>
        <dbReference type="Google" id="ProtNLM"/>
    </source>
</evidence>
<name>A0AAU3IE12_9ACTN</name>
<feature type="compositionally biased region" description="Low complexity" evidence="1">
    <location>
        <begin position="89"/>
        <end position="104"/>
    </location>
</feature>
<accession>A0AAU3IE12</accession>
<sequence>MRHGSTSGRRGVLVSTSAAVLCLGGVLAACGSGGSGGGYAAVGAADGSPRASGAVVAPSGEVSLAPLDGSADGGSDTAGSRGSSGSGSGTSATGPGGASSESTGEPGGPDGSAAGPAGSGGPQAGEGGSGAGTGGAGGTGPGTGGGSSSPSGSPSGGDSGRTGGSSGSSSAPPAPGPTVSAGPAVLSVSDPSRAATDQRWCEKVTVSFSNTGGTTVRSGTVTFGTHIIGSLGIDWATIRSAEPLPAPIAAGAKKSGTWTVCVDAWRVPLGMHIETQDVSVRWE</sequence>
<dbReference type="EMBL" id="CP109546">
    <property type="protein sequence ID" value="WTZ14810.1"/>
    <property type="molecule type" value="Genomic_DNA"/>
</dbReference>